<dbReference type="EMBL" id="MAXA01000014">
    <property type="protein sequence ID" value="OHV45051.1"/>
    <property type="molecule type" value="Genomic_DNA"/>
</dbReference>
<name>A0A1S1RH22_9ACTN</name>
<evidence type="ECO:0000313" key="5">
    <source>
        <dbReference type="Proteomes" id="UP000179769"/>
    </source>
</evidence>
<dbReference type="Gene3D" id="3.40.630.30">
    <property type="match status" value="1"/>
</dbReference>
<dbReference type="PROSITE" id="PS51186">
    <property type="entry name" value="GNAT"/>
    <property type="match status" value="1"/>
</dbReference>
<keyword evidence="1 4" id="KW-0808">Transferase</keyword>
<dbReference type="PANTHER" id="PTHR43420">
    <property type="entry name" value="ACETYLTRANSFERASE"/>
    <property type="match status" value="1"/>
</dbReference>
<dbReference type="AlphaFoldDB" id="A0A1S1RH22"/>
<evidence type="ECO:0000259" key="3">
    <source>
        <dbReference type="PROSITE" id="PS51186"/>
    </source>
</evidence>
<evidence type="ECO:0000313" key="4">
    <source>
        <dbReference type="EMBL" id="OHV45051.1"/>
    </source>
</evidence>
<feature type="domain" description="N-acetyltransferase" evidence="3">
    <location>
        <begin position="114"/>
        <end position="245"/>
    </location>
</feature>
<dbReference type="InterPro" id="IPR050680">
    <property type="entry name" value="YpeA/RimI_acetyltransf"/>
</dbReference>
<dbReference type="SUPFAM" id="SSF55729">
    <property type="entry name" value="Acyl-CoA N-acyltransferases (Nat)"/>
    <property type="match status" value="1"/>
</dbReference>
<dbReference type="Pfam" id="PF00583">
    <property type="entry name" value="Acetyltransf_1"/>
    <property type="match status" value="1"/>
</dbReference>
<dbReference type="Proteomes" id="UP000179769">
    <property type="component" value="Unassembled WGS sequence"/>
</dbReference>
<keyword evidence="5" id="KW-1185">Reference proteome</keyword>
<proteinExistence type="predicted"/>
<evidence type="ECO:0000256" key="2">
    <source>
        <dbReference type="ARBA" id="ARBA00023315"/>
    </source>
</evidence>
<reference evidence="5" key="1">
    <citation type="submission" date="2016-07" db="EMBL/GenBank/DDBJ databases">
        <title>Frankia sp. NRRL B-16219 Genome sequencing.</title>
        <authorList>
            <person name="Ghodhbane-Gtari F."/>
            <person name="Swanson E."/>
            <person name="Gueddou A."/>
            <person name="Louati M."/>
            <person name="Nouioui I."/>
            <person name="Hezbri K."/>
            <person name="Abebe-Akele F."/>
            <person name="Simpson S."/>
            <person name="Morris K."/>
            <person name="Thomas K."/>
            <person name="Gtari M."/>
            <person name="Tisa L.S."/>
        </authorList>
    </citation>
    <scope>NUCLEOTIDE SEQUENCE [LARGE SCALE GENOMIC DNA]</scope>
    <source>
        <strain evidence="5">NRRL B-16219</strain>
    </source>
</reference>
<protein>
    <submittedName>
        <fullName evidence="4">GNAT family acetyltransferase</fullName>
    </submittedName>
</protein>
<dbReference type="PANTHER" id="PTHR43420:SF44">
    <property type="entry name" value="ACETYLTRANSFERASE YPEA"/>
    <property type="match status" value="1"/>
</dbReference>
<dbReference type="InterPro" id="IPR016181">
    <property type="entry name" value="Acyl_CoA_acyltransferase"/>
</dbReference>
<dbReference type="InterPro" id="IPR000182">
    <property type="entry name" value="GNAT_dom"/>
</dbReference>
<comment type="caution">
    <text evidence="4">The sequence shown here is derived from an EMBL/GenBank/DDBJ whole genome shotgun (WGS) entry which is preliminary data.</text>
</comment>
<dbReference type="CDD" id="cd04301">
    <property type="entry name" value="NAT_SF"/>
    <property type="match status" value="1"/>
</dbReference>
<organism evidence="4 5">
    <name type="scientific">Parafrankia soli</name>
    <dbReference type="NCBI Taxonomy" id="2599596"/>
    <lineage>
        <taxon>Bacteria</taxon>
        <taxon>Bacillati</taxon>
        <taxon>Actinomycetota</taxon>
        <taxon>Actinomycetes</taxon>
        <taxon>Frankiales</taxon>
        <taxon>Frankiaceae</taxon>
        <taxon>Parafrankia</taxon>
    </lineage>
</organism>
<accession>A0A1S1RH22</accession>
<sequence length="245" mass="26306">MPNTDVGLPGQETLLASWEALARTSSGARLIRSSEVAAAMFPAWAPLNNAIVSTGDASVPTASVISGLRGMYREAGVATWALWMPSRTTDLNAPDHPRTLDGFQRDTTTLVMRADLRPGLGRHDSVMRASLAAATRAGDEPVPVAELGEPESVPGLTAWVLVRDDFAVASAWSFLHGTDCGIYAVGTVPAWRRRGLATTLLRHILAVAEQDGARTATLQSTRMARSLYESLGFTAEGRYEEWISQ</sequence>
<dbReference type="RefSeq" id="WP_071059742.1">
    <property type="nucleotide sequence ID" value="NZ_MAXA01000014.1"/>
</dbReference>
<gene>
    <name evidence="4" type="ORF">BBK14_09840</name>
</gene>
<keyword evidence="2" id="KW-0012">Acyltransferase</keyword>
<dbReference type="GO" id="GO:0016747">
    <property type="term" value="F:acyltransferase activity, transferring groups other than amino-acyl groups"/>
    <property type="evidence" value="ECO:0007669"/>
    <property type="project" value="InterPro"/>
</dbReference>
<evidence type="ECO:0000256" key="1">
    <source>
        <dbReference type="ARBA" id="ARBA00022679"/>
    </source>
</evidence>